<dbReference type="SUPFAM" id="SSF55248">
    <property type="entry name" value="PCD-like"/>
    <property type="match status" value="1"/>
</dbReference>
<comment type="similarity">
    <text evidence="2 4">Belongs to the pterin-4-alpha-carbinolamine dehydratase family.</text>
</comment>
<dbReference type="Proteomes" id="UP000245506">
    <property type="component" value="Unassembled WGS sequence"/>
</dbReference>
<comment type="caution">
    <text evidence="5">The sequence shown here is derived from an EMBL/GenBank/DDBJ whole genome shotgun (WGS) entry which is preliminary data.</text>
</comment>
<accession>A0A317CBQ3</accession>
<sequence length="113" mass="12665">MAKFSDLTQQKCLPCKGDMPTLTPEQSKELNKQLHLDWQISDDNTSITRAITFKGFTKVVLFVNALSWLAEKEQHHPDVNFGYGYCTITFTTHAINGLSVNDFICAAKVDGLL</sequence>
<dbReference type="Gene3D" id="3.30.1360.20">
    <property type="entry name" value="Transcriptional coactivator/pterin dehydratase"/>
    <property type="match status" value="1"/>
</dbReference>
<dbReference type="Pfam" id="PF01329">
    <property type="entry name" value="Pterin_4a"/>
    <property type="match status" value="1"/>
</dbReference>
<dbReference type="HAMAP" id="MF_00434">
    <property type="entry name" value="Pterin_4_alpha"/>
    <property type="match status" value="1"/>
</dbReference>
<gene>
    <name evidence="5" type="ORF">DKT75_12265</name>
</gene>
<evidence type="ECO:0000256" key="1">
    <source>
        <dbReference type="ARBA" id="ARBA00001554"/>
    </source>
</evidence>
<dbReference type="AlphaFoldDB" id="A0A317CBQ3"/>
<evidence type="ECO:0000313" key="5">
    <source>
        <dbReference type="EMBL" id="PWQ95551.1"/>
    </source>
</evidence>
<dbReference type="InterPro" id="IPR001533">
    <property type="entry name" value="Pterin_deHydtase"/>
</dbReference>
<dbReference type="GO" id="GO:0006729">
    <property type="term" value="P:tetrahydrobiopterin biosynthetic process"/>
    <property type="evidence" value="ECO:0007669"/>
    <property type="project" value="InterPro"/>
</dbReference>
<keyword evidence="6" id="KW-1185">Reference proteome</keyword>
<dbReference type="EMBL" id="QGKL01000033">
    <property type="protein sequence ID" value="PWQ95551.1"/>
    <property type="molecule type" value="Genomic_DNA"/>
</dbReference>
<dbReference type="GO" id="GO:0008124">
    <property type="term" value="F:4-alpha-hydroxytetrahydrobiopterin dehydratase activity"/>
    <property type="evidence" value="ECO:0007669"/>
    <property type="project" value="UniProtKB-UniRule"/>
</dbReference>
<organism evidence="5 6">
    <name type="scientific">Leucothrix arctica</name>
    <dbReference type="NCBI Taxonomy" id="1481894"/>
    <lineage>
        <taxon>Bacteria</taxon>
        <taxon>Pseudomonadati</taxon>
        <taxon>Pseudomonadota</taxon>
        <taxon>Gammaproteobacteria</taxon>
        <taxon>Thiotrichales</taxon>
        <taxon>Thiotrichaceae</taxon>
        <taxon>Leucothrix</taxon>
    </lineage>
</organism>
<dbReference type="InterPro" id="IPR036428">
    <property type="entry name" value="PCD_sf"/>
</dbReference>
<dbReference type="OrthoDB" id="5294615at2"/>
<evidence type="ECO:0000256" key="4">
    <source>
        <dbReference type="HAMAP-Rule" id="MF_00434"/>
    </source>
</evidence>
<evidence type="ECO:0000256" key="2">
    <source>
        <dbReference type="ARBA" id="ARBA00006472"/>
    </source>
</evidence>
<keyword evidence="3 4" id="KW-0456">Lyase</keyword>
<comment type="catalytic activity">
    <reaction evidence="1 4">
        <text>(4aS,6R)-4a-hydroxy-L-erythro-5,6,7,8-tetrahydrobiopterin = (6R)-L-erythro-6,7-dihydrobiopterin + H2O</text>
        <dbReference type="Rhea" id="RHEA:11920"/>
        <dbReference type="ChEBI" id="CHEBI:15377"/>
        <dbReference type="ChEBI" id="CHEBI:15642"/>
        <dbReference type="ChEBI" id="CHEBI:43120"/>
        <dbReference type="EC" id="4.2.1.96"/>
    </reaction>
</comment>
<dbReference type="PANTHER" id="PTHR12599:SF0">
    <property type="entry name" value="PTERIN-4-ALPHA-CARBINOLAMINE DEHYDRATASE"/>
    <property type="match status" value="1"/>
</dbReference>
<dbReference type="RefSeq" id="WP_109823730.1">
    <property type="nucleotide sequence ID" value="NZ_QGKL01000033.1"/>
</dbReference>
<evidence type="ECO:0000313" key="6">
    <source>
        <dbReference type="Proteomes" id="UP000245506"/>
    </source>
</evidence>
<evidence type="ECO:0000256" key="3">
    <source>
        <dbReference type="ARBA" id="ARBA00023239"/>
    </source>
</evidence>
<name>A0A317CBQ3_9GAMM</name>
<dbReference type="EC" id="4.2.1.96" evidence="4"/>
<reference evidence="5 6" key="1">
    <citation type="submission" date="2018-05" db="EMBL/GenBank/DDBJ databases">
        <title>Leucothrix arctica sp. nov., isolated from Arctic seawater.</title>
        <authorList>
            <person name="Choi A."/>
            <person name="Baek K."/>
        </authorList>
    </citation>
    <scope>NUCLEOTIDE SEQUENCE [LARGE SCALE GENOMIC DNA]</scope>
    <source>
        <strain evidence="5 6">IMCC9719</strain>
    </source>
</reference>
<protein>
    <recommendedName>
        <fullName evidence="4">Putative pterin-4-alpha-carbinolamine dehydratase</fullName>
        <shortName evidence="4">PHS</shortName>
        <ecNumber evidence="4">4.2.1.96</ecNumber>
    </recommendedName>
    <alternativeName>
        <fullName evidence="4">4-alpha-hydroxy-tetrahydropterin dehydratase</fullName>
    </alternativeName>
    <alternativeName>
        <fullName evidence="4">Pterin carbinolamine dehydratase</fullName>
        <shortName evidence="4">PCD</shortName>
    </alternativeName>
</protein>
<dbReference type="PANTHER" id="PTHR12599">
    <property type="entry name" value="PTERIN-4-ALPHA-CARBINOLAMINE DEHYDRATASE"/>
    <property type="match status" value="1"/>
</dbReference>
<dbReference type="CDD" id="cd00913">
    <property type="entry name" value="PCD_DCoH_subfamily_a"/>
    <property type="match status" value="1"/>
</dbReference>
<proteinExistence type="inferred from homology"/>